<evidence type="ECO:0000259" key="1">
    <source>
        <dbReference type="SMART" id="SM00563"/>
    </source>
</evidence>
<name>A0A0H3BJZ4_TREPS</name>
<dbReference type="GeneID" id="93875950"/>
<dbReference type="SUPFAM" id="SSF69593">
    <property type="entry name" value="Glycerol-3-phosphate (1)-acyltransferase"/>
    <property type="match status" value="1"/>
</dbReference>
<dbReference type="EMBL" id="CP000805">
    <property type="protein sequence ID" value="ACD70583.1"/>
    <property type="molecule type" value="Genomic_DNA"/>
</dbReference>
<dbReference type="RefSeq" id="WP_010881604.1">
    <property type="nucleotide sequence ID" value="NC_010741.1"/>
</dbReference>
<organism evidence="2 3">
    <name type="scientific">Treponema pallidum subsp. pallidum (strain SS14)</name>
    <dbReference type="NCBI Taxonomy" id="455434"/>
    <lineage>
        <taxon>Bacteria</taxon>
        <taxon>Pseudomonadati</taxon>
        <taxon>Spirochaetota</taxon>
        <taxon>Spirochaetia</taxon>
        <taxon>Spirochaetales</taxon>
        <taxon>Treponemataceae</taxon>
        <taxon>Treponema</taxon>
    </lineage>
</organism>
<proteinExistence type="predicted"/>
<dbReference type="SMART" id="SM00563">
    <property type="entry name" value="PlsC"/>
    <property type="match status" value="1"/>
</dbReference>
<dbReference type="InterPro" id="IPR002123">
    <property type="entry name" value="Plipid/glycerol_acylTrfase"/>
</dbReference>
<evidence type="ECO:0000313" key="3">
    <source>
        <dbReference type="Proteomes" id="UP000001202"/>
    </source>
</evidence>
<dbReference type="Proteomes" id="UP000001202">
    <property type="component" value="Chromosome"/>
</dbReference>
<sequence length="300" mass="34469">MSIHSLQQTFSDIVPLLEQYTRADRFMREDNLLHERNEPIRRIVESLVARILLPGSTMRGNEQIASFLHKTNEGKRGLILAEHYSNFDLPCLLYLMEQGSSAGRMLSEKIVSIAGIKLREENRILAMLTEGYDHLVIYPSRSLATITDAHCLARETKRSRALNRAAMKYLEELRNAGKVILVFPAGTRYRPGRPETKRGVREVYSYIKHAEVLLLISINGNCLRVAERSTDMTEDAVHPDVVLLEARTVDDCALFREKALDWHRTHNVAAPSEDKKQIVVDYVMHLLEEMHEHNERERLS</sequence>
<reference evidence="2 3" key="1">
    <citation type="journal article" date="2008" name="BMC Microbiol.">
        <title>Complete genome sequence of Treponema pallidum ssp. pallidum strain SS14 determined with oligonucleotide arrays.</title>
        <authorList>
            <person name="Matejkova P."/>
            <person name="Strouhal M."/>
            <person name="Smajs D."/>
            <person name="Norris S.J."/>
            <person name="Palzkill T."/>
            <person name="Petrosino J.F."/>
            <person name="Sodergren E."/>
            <person name="Norton J.E."/>
            <person name="Singh J."/>
            <person name="Richmond T.A."/>
            <person name="Molla M.N."/>
            <person name="Albert T.J."/>
            <person name="Weinstock G.M."/>
        </authorList>
    </citation>
    <scope>NUCLEOTIDE SEQUENCE [LARGE SCALE GENOMIC DNA]</scope>
    <source>
        <strain evidence="2 3">SS14</strain>
    </source>
</reference>
<evidence type="ECO:0000313" key="2">
    <source>
        <dbReference type="EMBL" id="ACD70583.1"/>
    </source>
</evidence>
<dbReference type="Pfam" id="PF01553">
    <property type="entry name" value="Acyltransferase"/>
    <property type="match status" value="1"/>
</dbReference>
<accession>A0A0H3BJZ4</accession>
<gene>
    <name evidence="2" type="ordered locus">TPASS_0157</name>
</gene>
<feature type="domain" description="Phospholipid/glycerol acyltransferase" evidence="1">
    <location>
        <begin position="77"/>
        <end position="221"/>
    </location>
</feature>
<protein>
    <recommendedName>
        <fullName evidence="1">Phospholipid/glycerol acyltransferase domain-containing protein</fullName>
    </recommendedName>
</protein>
<dbReference type="KEGG" id="tpp:TPASS_0157"/>
<dbReference type="AlphaFoldDB" id="A0A0H3BJZ4"/>
<dbReference type="PATRIC" id="fig|455434.6.peg.165"/>
<dbReference type="Gene3D" id="3.40.1130.10">
    <property type="entry name" value="Glycerol-3-phosphate (1)-acyltransferase"/>
    <property type="match status" value="1"/>
</dbReference>
<dbReference type="GO" id="GO:0016746">
    <property type="term" value="F:acyltransferase activity"/>
    <property type="evidence" value="ECO:0007669"/>
    <property type="project" value="InterPro"/>
</dbReference>